<evidence type="ECO:0000313" key="2">
    <source>
        <dbReference type="Proteomes" id="UP000748752"/>
    </source>
</evidence>
<accession>A0ABS1CLC2</accession>
<organism evidence="1 2">
    <name type="scientific">Thiohalocapsa halophila</name>
    <dbReference type="NCBI Taxonomy" id="69359"/>
    <lineage>
        <taxon>Bacteria</taxon>
        <taxon>Pseudomonadati</taxon>
        <taxon>Pseudomonadota</taxon>
        <taxon>Gammaproteobacteria</taxon>
        <taxon>Chromatiales</taxon>
        <taxon>Chromatiaceae</taxon>
        <taxon>Thiohalocapsa</taxon>
    </lineage>
</organism>
<evidence type="ECO:0008006" key="3">
    <source>
        <dbReference type="Google" id="ProtNLM"/>
    </source>
</evidence>
<protein>
    <recommendedName>
        <fullName evidence="3">DUF1844 domain-containing protein</fullName>
    </recommendedName>
</protein>
<evidence type="ECO:0000313" key="1">
    <source>
        <dbReference type="EMBL" id="MBK1632717.1"/>
    </source>
</evidence>
<gene>
    <name evidence="1" type="ORF">CKO31_18600</name>
</gene>
<name>A0ABS1CLC2_9GAMM</name>
<sequence>MHHLDYTAVTSGGRAFDMHFPLHPETTSHSQVAGMLTQTLAAINNTVEADPPPAAEAVSDGDILQALAMAMAVRARMIDAPPASALRLMHELVDTAYAAALKAEDYPTGRS</sequence>
<proteinExistence type="predicted"/>
<keyword evidence="2" id="KW-1185">Reference proteome</keyword>
<dbReference type="EMBL" id="NRRV01000055">
    <property type="protein sequence ID" value="MBK1632717.1"/>
    <property type="molecule type" value="Genomic_DNA"/>
</dbReference>
<reference evidence="1 2" key="1">
    <citation type="journal article" date="2020" name="Microorganisms">
        <title>Osmotic Adaptation and Compatible Solute Biosynthesis of Phototrophic Bacteria as Revealed from Genome Analyses.</title>
        <authorList>
            <person name="Imhoff J.F."/>
            <person name="Rahn T."/>
            <person name="Kunzel S."/>
            <person name="Keller A."/>
            <person name="Neulinger S.C."/>
        </authorList>
    </citation>
    <scope>NUCLEOTIDE SEQUENCE [LARGE SCALE GENOMIC DNA]</scope>
    <source>
        <strain evidence="1 2">DSM 6210</strain>
    </source>
</reference>
<dbReference type="Proteomes" id="UP000748752">
    <property type="component" value="Unassembled WGS sequence"/>
</dbReference>
<comment type="caution">
    <text evidence="1">The sequence shown here is derived from an EMBL/GenBank/DDBJ whole genome shotgun (WGS) entry which is preliminary data.</text>
</comment>
<dbReference type="RefSeq" id="WP_200240499.1">
    <property type="nucleotide sequence ID" value="NZ_NRRV01000055.1"/>
</dbReference>